<evidence type="ECO:0000313" key="2">
    <source>
        <dbReference type="Proteomes" id="UP000240429"/>
    </source>
</evidence>
<keyword evidence="2" id="KW-1185">Reference proteome</keyword>
<dbReference type="EMBL" id="PYBJ01000045">
    <property type="protein sequence ID" value="PSM37222.1"/>
    <property type="molecule type" value="Genomic_DNA"/>
</dbReference>
<comment type="caution">
    <text evidence="1">The sequence shown here is derived from an EMBL/GenBank/DDBJ whole genome shotgun (WGS) entry which is preliminary data.</text>
</comment>
<gene>
    <name evidence="1" type="ORF">C6Y14_43390</name>
</gene>
<proteinExistence type="predicted"/>
<sequence>MSAIIRVDVGWVLQIQSAISPLNVPIADWGALGFMADRHTFERERGTLYYEEPASRAATFLHTALLLRPFTDYNLVIGWACTSQYMHLSSQPLQTKDDDLYELAQAIRTQEADLRTIAQRLEAWRSQ</sequence>
<dbReference type="Proteomes" id="UP000240429">
    <property type="component" value="Unassembled WGS sequence"/>
</dbReference>
<protein>
    <recommendedName>
        <fullName evidence="3">Fic family toxin-antitoxin system, toxin component</fullName>
    </recommendedName>
</protein>
<dbReference type="RefSeq" id="WP_107022452.1">
    <property type="nucleotide sequence ID" value="NZ_KZ679069.1"/>
</dbReference>
<dbReference type="AlphaFoldDB" id="A0A2P8PTA9"/>
<organism evidence="1 2">
    <name type="scientific">Streptomyces dioscori</name>
    <dbReference type="NCBI Taxonomy" id="2109333"/>
    <lineage>
        <taxon>Bacteria</taxon>
        <taxon>Bacillati</taxon>
        <taxon>Actinomycetota</taxon>
        <taxon>Actinomycetes</taxon>
        <taxon>Kitasatosporales</taxon>
        <taxon>Streptomycetaceae</taxon>
        <taxon>Streptomyces</taxon>
        <taxon>Streptomyces aurantiacus group</taxon>
    </lineage>
</organism>
<evidence type="ECO:0000313" key="1">
    <source>
        <dbReference type="EMBL" id="PSM37222.1"/>
    </source>
</evidence>
<accession>A0A2P8PTA9</accession>
<reference evidence="1 2" key="1">
    <citation type="submission" date="2018-03" db="EMBL/GenBank/DDBJ databases">
        <title>Streptomyces dioscori sp. nov., a novel endophytic actinobacterium isolated from bulbil of Dioscorea bulbifera L.</title>
        <authorList>
            <person name="Zhikuan W."/>
        </authorList>
    </citation>
    <scope>NUCLEOTIDE SEQUENCE [LARGE SCALE GENOMIC DNA]</scope>
    <source>
        <strain evidence="1 2">A217</strain>
    </source>
</reference>
<evidence type="ECO:0008006" key="3">
    <source>
        <dbReference type="Google" id="ProtNLM"/>
    </source>
</evidence>
<name>A0A2P8PTA9_9ACTN</name>
<dbReference type="OrthoDB" id="4216637at2"/>